<protein>
    <submittedName>
        <fullName evidence="1">Unannotated protein</fullName>
    </submittedName>
</protein>
<dbReference type="AlphaFoldDB" id="A0A6J6IDY5"/>
<sequence>MGHRLVVVHDRLGGRVDVRPDVPCAVERCGDRGQDDRIDVERTTRVRSVDVENRLDVAGVHRGREGHRDRLPIAAGREVLVPGLGCRNPERKTELTIDESSGGGADVCGQRVFRTGTDTGSQRVDDSATVGAVHVDLHVARPVGSLRGIVDHRFVDRRIVVLQRRPGGHFTTLDVVDIESDADGVHDEMRTDGGISGGCERNGDEHLMPVGSADREVLGPVRSRTGSSVGLEVEAT</sequence>
<proteinExistence type="predicted"/>
<reference evidence="1" key="1">
    <citation type="submission" date="2020-05" db="EMBL/GenBank/DDBJ databases">
        <authorList>
            <person name="Chiriac C."/>
            <person name="Salcher M."/>
            <person name="Ghai R."/>
            <person name="Kavagutti S V."/>
        </authorList>
    </citation>
    <scope>NUCLEOTIDE SEQUENCE</scope>
</reference>
<name>A0A6J6IDY5_9ZZZZ</name>
<organism evidence="1">
    <name type="scientific">freshwater metagenome</name>
    <dbReference type="NCBI Taxonomy" id="449393"/>
    <lineage>
        <taxon>unclassified sequences</taxon>
        <taxon>metagenomes</taxon>
        <taxon>ecological metagenomes</taxon>
    </lineage>
</organism>
<gene>
    <name evidence="1" type="ORF">UFOPK1835_01863</name>
</gene>
<dbReference type="EMBL" id="CAEZUP010000110">
    <property type="protein sequence ID" value="CAB4622054.1"/>
    <property type="molecule type" value="Genomic_DNA"/>
</dbReference>
<evidence type="ECO:0000313" key="1">
    <source>
        <dbReference type="EMBL" id="CAB4622054.1"/>
    </source>
</evidence>
<accession>A0A6J6IDY5</accession>